<comment type="caution">
    <text evidence="24">The sequence shown here is derived from an EMBL/GenBank/DDBJ whole genome shotgun (WGS) entry which is preliminary data.</text>
</comment>
<evidence type="ECO:0000256" key="10">
    <source>
        <dbReference type="ARBA" id="ARBA00023018"/>
    </source>
</evidence>
<dbReference type="Pfam" id="PF01299">
    <property type="entry name" value="Lamp2-like_luminal"/>
    <property type="match status" value="1"/>
</dbReference>
<evidence type="ECO:0000256" key="13">
    <source>
        <dbReference type="ARBA" id="ARBA00023273"/>
    </source>
</evidence>
<dbReference type="GO" id="GO:0005765">
    <property type="term" value="C:lysosomal membrane"/>
    <property type="evidence" value="ECO:0007669"/>
    <property type="project" value="TreeGrafter"/>
</dbReference>
<feature type="transmembrane region" description="Helical" evidence="21">
    <location>
        <begin position="394"/>
        <end position="416"/>
    </location>
</feature>
<reference evidence="24" key="1">
    <citation type="submission" date="2023-01" db="EMBL/GenBank/DDBJ databases">
        <title>Genome assembly of the deep-sea coral Lophelia pertusa.</title>
        <authorList>
            <person name="Herrera S."/>
            <person name="Cordes E."/>
        </authorList>
    </citation>
    <scope>NUCLEOTIDE SEQUENCE</scope>
    <source>
        <strain evidence="24">USNM1676648</strain>
        <tissue evidence="24">Polyp</tissue>
    </source>
</reference>
<evidence type="ECO:0000259" key="23">
    <source>
        <dbReference type="Pfam" id="PF21222"/>
    </source>
</evidence>
<evidence type="ECO:0000256" key="21">
    <source>
        <dbReference type="SAM" id="Phobius"/>
    </source>
</evidence>
<organism evidence="24 25">
    <name type="scientific">Desmophyllum pertusum</name>
    <dbReference type="NCBI Taxonomy" id="174260"/>
    <lineage>
        <taxon>Eukaryota</taxon>
        <taxon>Metazoa</taxon>
        <taxon>Cnidaria</taxon>
        <taxon>Anthozoa</taxon>
        <taxon>Hexacorallia</taxon>
        <taxon>Scleractinia</taxon>
        <taxon>Caryophylliina</taxon>
        <taxon>Caryophylliidae</taxon>
        <taxon>Desmophyllum</taxon>
    </lineage>
</organism>
<dbReference type="InterPro" id="IPR048528">
    <property type="entry name" value="Lamp2-like_luminal"/>
</dbReference>
<keyword evidence="6 20" id="KW-0812">Transmembrane</keyword>
<feature type="domain" description="Lysosome-associated membrane glycoprotein 2-like transmembrane" evidence="23">
    <location>
        <begin position="397"/>
        <end position="428"/>
    </location>
</feature>
<evidence type="ECO:0000256" key="17">
    <source>
        <dbReference type="ARBA" id="ARBA00060492"/>
    </source>
</evidence>
<evidence type="ECO:0000256" key="9">
    <source>
        <dbReference type="ARBA" id="ARBA00022989"/>
    </source>
</evidence>
<sequence length="431" mass="47626">MSHSVHCCPNSWSVVECWSYNFLDNVKPYNVICDSISQVDDNNTDWRIFSQDDCRASQQHKCYIFSQDDCDVFSQDCHAISQRDCRVFSQDCRTISQRDCRVFSQDCRTISQRDCRVSHKTVTPSHNKTVTPSHNKTVTPSHNMTVTPSHNMTVTPSHMTIMPHNRTVMPSHNMTIMPSSAHTVMPSSSVHPTPGPKTGNFSVKNNNGTDCLLAHMAAKFDIMIVSTNNSMKLSVDLPNDATVSGECDDSSNVPYIALNWLTKEGHNCSFIMHFSILAEGENLKAAHRWTAANLTFSLKMTSGVTESAIYTFHSGMEALNQLSAEVGHAYECTTTSTGFKLTANHSDVNVTLTKIEFQPFEVKDGHPGKVEVCTSPTTLPPIVPTTPKKPDNSVVAIAVGCSLAGLVLIVGIGYMIGRRRNRNSQAGYRKL</sequence>
<evidence type="ECO:0000256" key="14">
    <source>
        <dbReference type="ARBA" id="ARBA00023329"/>
    </source>
</evidence>
<evidence type="ECO:0000256" key="5">
    <source>
        <dbReference type="ARBA" id="ARBA00009644"/>
    </source>
</evidence>
<keyword evidence="12" id="KW-0325">Glycoprotein</keyword>
<keyword evidence="9 21" id="KW-1133">Transmembrane helix</keyword>
<evidence type="ECO:0000256" key="7">
    <source>
        <dbReference type="ARBA" id="ARBA00022729"/>
    </source>
</evidence>
<evidence type="ECO:0000256" key="18">
    <source>
        <dbReference type="ARBA" id="ARBA00074379"/>
    </source>
</evidence>
<proteinExistence type="inferred from homology"/>
<keyword evidence="25" id="KW-1185">Reference proteome</keyword>
<dbReference type="AlphaFoldDB" id="A0A9X0A393"/>
<keyword evidence="11 20" id="KW-0472">Membrane</keyword>
<dbReference type="Gene3D" id="2.40.160.110">
    <property type="match status" value="1"/>
</dbReference>
<evidence type="ECO:0000256" key="19">
    <source>
        <dbReference type="ARBA" id="ARBA00076257"/>
    </source>
</evidence>
<evidence type="ECO:0000256" key="4">
    <source>
        <dbReference type="ARBA" id="ARBA00004279"/>
    </source>
</evidence>
<dbReference type="PROSITE" id="PS51407">
    <property type="entry name" value="LAMP_3"/>
    <property type="match status" value="1"/>
</dbReference>
<feature type="domain" description="Lysosome-associated membrane glycoprotein 2-like luminal" evidence="22">
    <location>
        <begin position="196"/>
        <end position="363"/>
    </location>
</feature>
<evidence type="ECO:0000256" key="15">
    <source>
        <dbReference type="ARBA" id="ARBA00029428"/>
    </source>
</evidence>
<evidence type="ECO:0000256" key="6">
    <source>
        <dbReference type="ARBA" id="ARBA00022692"/>
    </source>
</evidence>
<dbReference type="OrthoDB" id="10037042at2759"/>
<dbReference type="Pfam" id="PF21222">
    <property type="entry name" value="Lamp2_2nd"/>
    <property type="match status" value="1"/>
</dbReference>
<gene>
    <name evidence="24" type="primary">LAMP1_1</name>
    <name evidence="24" type="ORF">OS493_010297</name>
</gene>
<dbReference type="PANTHER" id="PTHR11506">
    <property type="entry name" value="LYSOSOME-ASSOCIATED MEMBRANE GLYCOPROTEIN"/>
    <property type="match status" value="1"/>
</dbReference>
<evidence type="ECO:0000256" key="8">
    <source>
        <dbReference type="ARBA" id="ARBA00022753"/>
    </source>
</evidence>
<dbReference type="InterPro" id="IPR048524">
    <property type="entry name" value="Lamp2-like_TM"/>
</dbReference>
<comment type="subcellular location">
    <subcellularLocation>
        <location evidence="4">Cell projection</location>
        <location evidence="4">Dendrite</location>
    </subcellularLocation>
    <subcellularLocation>
        <location evidence="17">Cell projection</location>
        <location evidence="17">Growth cone membrane</location>
        <topology evidence="17">Single-pass type I membrane protein</topology>
    </subcellularLocation>
    <subcellularLocation>
        <location evidence="15">Cytoplasmic vesicle</location>
        <location evidence="15">Secretory vesicle</location>
        <location evidence="15">Synaptic vesicle membrane</location>
        <topology evidence="15">Single-pass type I membrane protein</topology>
    </subcellularLocation>
    <subcellularLocation>
        <location evidence="2">Early endosome membrane</location>
        <topology evidence="2">Single-pass type I membrane protein</topology>
    </subcellularLocation>
    <subcellularLocation>
        <location evidence="1">Endoplasmic reticulum-Golgi intermediate compartment membrane</location>
        <topology evidence="1">Single-pass type I membrane protein</topology>
    </subcellularLocation>
    <subcellularLocation>
        <location evidence="20">Membrane</location>
        <topology evidence="20">Single-pass type I membrane protein</topology>
    </subcellularLocation>
    <subcellularLocation>
        <location evidence="3">Recycling endosome</location>
    </subcellularLocation>
</comment>
<evidence type="ECO:0000256" key="12">
    <source>
        <dbReference type="ARBA" id="ARBA00023180"/>
    </source>
</evidence>
<dbReference type="GO" id="GO:0005886">
    <property type="term" value="C:plasma membrane"/>
    <property type="evidence" value="ECO:0007669"/>
    <property type="project" value="UniProtKB-SubCell"/>
</dbReference>
<keyword evidence="14" id="KW-0968">Cytoplasmic vesicle</keyword>
<evidence type="ECO:0000256" key="2">
    <source>
        <dbReference type="ARBA" id="ARBA00004158"/>
    </source>
</evidence>
<keyword evidence="10" id="KW-0770">Synapse</keyword>
<keyword evidence="8" id="KW-0967">Endosome</keyword>
<dbReference type="GO" id="GO:0031902">
    <property type="term" value="C:late endosome membrane"/>
    <property type="evidence" value="ECO:0007669"/>
    <property type="project" value="TreeGrafter"/>
</dbReference>
<protein>
    <recommendedName>
        <fullName evidence="18">Lysosome-associated membrane glycoprotein 5</fullName>
    </recommendedName>
    <alternativeName>
        <fullName evidence="19">Lysosome-associated membrane protein 5</fullName>
    </alternativeName>
</protein>
<dbReference type="InterPro" id="IPR002000">
    <property type="entry name" value="Lysosome-assoc_membr_glycop"/>
</dbReference>
<keyword evidence="13" id="KW-0966">Cell projection</keyword>
<evidence type="ECO:0000256" key="20">
    <source>
        <dbReference type="PROSITE-ProRule" id="PRU00740"/>
    </source>
</evidence>
<dbReference type="Proteomes" id="UP001163046">
    <property type="component" value="Unassembled WGS sequence"/>
</dbReference>
<evidence type="ECO:0000256" key="11">
    <source>
        <dbReference type="ARBA" id="ARBA00023136"/>
    </source>
</evidence>
<evidence type="ECO:0000259" key="22">
    <source>
        <dbReference type="Pfam" id="PF01299"/>
    </source>
</evidence>
<comment type="function">
    <text evidence="16">Plays a role in short-term synaptic plasticity in a subset of GABAergic neurons in the brain.</text>
</comment>
<accession>A0A9X0A393</accession>
<evidence type="ECO:0000313" key="24">
    <source>
        <dbReference type="EMBL" id="KAJ7392646.1"/>
    </source>
</evidence>
<name>A0A9X0A393_9CNID</name>
<dbReference type="PANTHER" id="PTHR11506:SF35">
    <property type="entry name" value="LYSOSOME-ASSOCIATED MEMBRANE GLYCOPROTEIN 5"/>
    <property type="match status" value="1"/>
</dbReference>
<comment type="similarity">
    <text evidence="5 20">Belongs to the LAMP family.</text>
</comment>
<dbReference type="EMBL" id="MU825400">
    <property type="protein sequence ID" value="KAJ7392646.1"/>
    <property type="molecule type" value="Genomic_DNA"/>
</dbReference>
<comment type="caution">
    <text evidence="20">Lacks conserved residue(s) required for the propagation of feature annotation.</text>
</comment>
<evidence type="ECO:0000313" key="25">
    <source>
        <dbReference type="Proteomes" id="UP001163046"/>
    </source>
</evidence>
<keyword evidence="7" id="KW-0732">Signal</keyword>
<dbReference type="GO" id="GO:0072594">
    <property type="term" value="P:establishment of protein localization to organelle"/>
    <property type="evidence" value="ECO:0007669"/>
    <property type="project" value="TreeGrafter"/>
</dbReference>
<evidence type="ECO:0000256" key="3">
    <source>
        <dbReference type="ARBA" id="ARBA00004172"/>
    </source>
</evidence>
<evidence type="ECO:0000256" key="16">
    <source>
        <dbReference type="ARBA" id="ARBA00053950"/>
    </source>
</evidence>
<evidence type="ECO:0000256" key="1">
    <source>
        <dbReference type="ARBA" id="ARBA00004151"/>
    </source>
</evidence>